<protein>
    <submittedName>
        <fullName evidence="9">Putative ABC transport system permease protein</fullName>
    </submittedName>
</protein>
<proteinExistence type="inferred from homology"/>
<evidence type="ECO:0000256" key="7">
    <source>
        <dbReference type="SAM" id="Phobius"/>
    </source>
</evidence>
<comment type="caution">
    <text evidence="9">The sequence shown here is derived from an EMBL/GenBank/DDBJ whole genome shotgun (WGS) entry which is preliminary data.</text>
</comment>
<reference evidence="9 10" key="1">
    <citation type="submission" date="2019-06" db="EMBL/GenBank/DDBJ databases">
        <title>Sequencing the genomes of 1000 actinobacteria strains.</title>
        <authorList>
            <person name="Klenk H.-P."/>
        </authorList>
    </citation>
    <scope>NUCLEOTIDE SEQUENCE [LARGE SCALE GENOMIC DNA]</scope>
    <source>
        <strain evidence="9 10">DSM 10596</strain>
    </source>
</reference>
<feature type="transmembrane region" description="Helical" evidence="7">
    <location>
        <begin position="742"/>
        <end position="770"/>
    </location>
</feature>
<accession>A0A542SNX2</accession>
<dbReference type="RefSeq" id="WP_142111564.1">
    <property type="nucleotide sequence ID" value="NZ_BAAATB010000002.1"/>
</dbReference>
<feature type="transmembrane region" description="Helical" evidence="7">
    <location>
        <begin position="314"/>
        <end position="339"/>
    </location>
</feature>
<keyword evidence="4 7" id="KW-1133">Transmembrane helix</keyword>
<feature type="transmembrane region" description="Helical" evidence="7">
    <location>
        <begin position="838"/>
        <end position="856"/>
    </location>
</feature>
<dbReference type="Proteomes" id="UP000316181">
    <property type="component" value="Unassembled WGS sequence"/>
</dbReference>
<evidence type="ECO:0000256" key="4">
    <source>
        <dbReference type="ARBA" id="ARBA00022989"/>
    </source>
</evidence>
<dbReference type="AlphaFoldDB" id="A0A542SNX2"/>
<evidence type="ECO:0000256" key="1">
    <source>
        <dbReference type="ARBA" id="ARBA00004651"/>
    </source>
</evidence>
<feature type="domain" description="ABC3 transporter permease C-terminal" evidence="8">
    <location>
        <begin position="264"/>
        <end position="384"/>
    </location>
</feature>
<evidence type="ECO:0000256" key="2">
    <source>
        <dbReference type="ARBA" id="ARBA00022475"/>
    </source>
</evidence>
<feature type="domain" description="ABC3 transporter permease C-terminal" evidence="8">
    <location>
        <begin position="749"/>
        <end position="866"/>
    </location>
</feature>
<feature type="transmembrane region" description="Helical" evidence="7">
    <location>
        <begin position="359"/>
        <end position="378"/>
    </location>
</feature>
<evidence type="ECO:0000256" key="6">
    <source>
        <dbReference type="ARBA" id="ARBA00038076"/>
    </source>
</evidence>
<evidence type="ECO:0000256" key="5">
    <source>
        <dbReference type="ARBA" id="ARBA00023136"/>
    </source>
</evidence>
<dbReference type="OrthoDB" id="9780560at2"/>
<feature type="transmembrane region" description="Helical" evidence="7">
    <location>
        <begin position="495"/>
        <end position="514"/>
    </location>
</feature>
<comment type="subcellular location">
    <subcellularLocation>
        <location evidence="1">Cell membrane</location>
        <topology evidence="1">Multi-pass membrane protein</topology>
    </subcellularLocation>
</comment>
<keyword evidence="2" id="KW-1003">Cell membrane</keyword>
<dbReference type="GO" id="GO:0022857">
    <property type="term" value="F:transmembrane transporter activity"/>
    <property type="evidence" value="ECO:0007669"/>
    <property type="project" value="TreeGrafter"/>
</dbReference>
<dbReference type="EMBL" id="VFNV01000001">
    <property type="protein sequence ID" value="TQK76258.1"/>
    <property type="molecule type" value="Genomic_DNA"/>
</dbReference>
<feature type="transmembrane region" description="Helical" evidence="7">
    <location>
        <begin position="434"/>
        <end position="458"/>
    </location>
</feature>
<evidence type="ECO:0000259" key="8">
    <source>
        <dbReference type="Pfam" id="PF02687"/>
    </source>
</evidence>
<feature type="transmembrane region" description="Helical" evidence="7">
    <location>
        <begin position="791"/>
        <end position="818"/>
    </location>
</feature>
<evidence type="ECO:0000313" key="10">
    <source>
        <dbReference type="Proteomes" id="UP000316181"/>
    </source>
</evidence>
<evidence type="ECO:0000256" key="3">
    <source>
        <dbReference type="ARBA" id="ARBA00022692"/>
    </source>
</evidence>
<feature type="transmembrane region" description="Helical" evidence="7">
    <location>
        <begin position="407"/>
        <end position="428"/>
    </location>
</feature>
<dbReference type="Pfam" id="PF02687">
    <property type="entry name" value="FtsX"/>
    <property type="match status" value="2"/>
</dbReference>
<dbReference type="PANTHER" id="PTHR30572:SF4">
    <property type="entry name" value="ABC TRANSPORTER PERMEASE YTRF"/>
    <property type="match status" value="1"/>
</dbReference>
<keyword evidence="3 7" id="KW-0812">Transmembrane</keyword>
<name>A0A542SNX2_9MICO</name>
<dbReference type="InterPro" id="IPR050250">
    <property type="entry name" value="Macrolide_Exporter_MacB"/>
</dbReference>
<sequence>MLRLTLAQMRRSMGRLVAAGIAIALGTGFVCATLLASNAMTRATYDAVTANYGKADVVITSNGEVELKDLDRIAKLPGVSEVAPGGTTGLVVGALDSGAYLNVAAVASGDLAPYELESGRLPTASDEIAVPASRAEELDAQVGKTITVTSYDQSGTDSRQLTVVGLVNNHGAAFLGQGDLGVMTLTGITDTLAALGVASPESYVASVMEPTLVKIADSTSLDTATTELATALPSATVKTRDQAASDAMASFSDGQDVFTGFILAFAALAMVVAGLVIANTFQVLVAQRTRTLALLRCTGASKSQLLRSVLTEGAILGLLSSIVGVVLATGLVQAALMIIGRVQHSFEVPPRVQVTWPSIVVPIAIGIAVTVVACFVPAREATRVAPLAALRPMEAPSLRKRGGVVRLVLSLLFGLGGAGLLALGLAAGKDQVDYGLLLGVAGGAISFFGVALGAVFWLPPAARLMAFLLAKAGPAARLAAANGVRNPRRIAATSTALLIGVTLVTTMSVGAASARATMKNTLDQAFPFDIAVTPFAVSSAEEPGAADATADATQSAATKQTAKDLLATVTKVEGVSHAAIARAATSITSTGGEAKTATTYIVSTDPATDAGLVLRGTRDLDKVRPGTVVMSSAMAESIADSLAEPIKTGTSLRLGDASNAGPTVTVAVVDGPSQFVVADPTDMDRLEAAQPSAVTRLVLASLTPDADASTVQSKIQDNASTAVQVTSPAAERAMFDTVINTLLAIIVGLLAIAVVIALIGVANTLSLSVIERRRESATLRAIGLSRGQLRWTLAIEGSFIAAVGTILGALLGLAYGWIGSTIVLGAFAEPVLIVPWRDLGLVALVSLSAGLLASVVPARGALRQSPVEALAVD</sequence>
<comment type="similarity">
    <text evidence="6">Belongs to the ABC-4 integral membrane protein family.</text>
</comment>
<dbReference type="PANTHER" id="PTHR30572">
    <property type="entry name" value="MEMBRANE COMPONENT OF TRANSPORTER-RELATED"/>
    <property type="match status" value="1"/>
</dbReference>
<feature type="transmembrane region" description="Helical" evidence="7">
    <location>
        <begin position="261"/>
        <end position="286"/>
    </location>
</feature>
<dbReference type="GO" id="GO:0005886">
    <property type="term" value="C:plasma membrane"/>
    <property type="evidence" value="ECO:0007669"/>
    <property type="project" value="UniProtKB-SubCell"/>
</dbReference>
<keyword evidence="10" id="KW-1185">Reference proteome</keyword>
<evidence type="ECO:0000313" key="9">
    <source>
        <dbReference type="EMBL" id="TQK76258.1"/>
    </source>
</evidence>
<gene>
    <name evidence="9" type="ORF">FB389_0918</name>
</gene>
<dbReference type="InterPro" id="IPR003838">
    <property type="entry name" value="ABC3_permease_C"/>
</dbReference>
<organism evidence="9 10">
    <name type="scientific">Rarobacter incanus</name>
    <dbReference type="NCBI Taxonomy" id="153494"/>
    <lineage>
        <taxon>Bacteria</taxon>
        <taxon>Bacillati</taxon>
        <taxon>Actinomycetota</taxon>
        <taxon>Actinomycetes</taxon>
        <taxon>Micrococcales</taxon>
        <taxon>Rarobacteraceae</taxon>
        <taxon>Rarobacter</taxon>
    </lineage>
</organism>
<keyword evidence="5 7" id="KW-0472">Membrane</keyword>